<dbReference type="Gene3D" id="3.40.50.1000">
    <property type="entry name" value="HAD superfamily/HAD-like"/>
    <property type="match status" value="1"/>
</dbReference>
<comment type="similarity">
    <text evidence="2">Belongs to the cation transport ATPase (P-type) (TC 3.A.3) family. Type V subfamily.</text>
</comment>
<evidence type="ECO:0000313" key="16">
    <source>
        <dbReference type="Proteomes" id="UP001140217"/>
    </source>
</evidence>
<comment type="caution">
    <text evidence="15">The sequence shown here is derived from an EMBL/GenBank/DDBJ whole genome shotgun (WGS) entry which is preliminary data.</text>
</comment>
<dbReference type="InterPro" id="IPR008250">
    <property type="entry name" value="ATPase_P-typ_transduc_dom_A_sf"/>
</dbReference>
<dbReference type="SUPFAM" id="SSF81653">
    <property type="entry name" value="Calcium ATPase, transduction domain A"/>
    <property type="match status" value="1"/>
</dbReference>
<dbReference type="InterPro" id="IPR036412">
    <property type="entry name" value="HAD-like_sf"/>
</dbReference>
<dbReference type="Proteomes" id="UP001140217">
    <property type="component" value="Unassembled WGS sequence"/>
</dbReference>
<dbReference type="GO" id="GO:0005524">
    <property type="term" value="F:ATP binding"/>
    <property type="evidence" value="ECO:0007669"/>
    <property type="project" value="UniProtKB-KW"/>
</dbReference>
<evidence type="ECO:0000256" key="9">
    <source>
        <dbReference type="ARBA" id="ARBA00022989"/>
    </source>
</evidence>
<dbReference type="SUPFAM" id="SSF81660">
    <property type="entry name" value="Metal cation-transporting ATPase, ATP-binding domain N"/>
    <property type="match status" value="1"/>
</dbReference>
<dbReference type="PROSITE" id="PS01229">
    <property type="entry name" value="COF_2"/>
    <property type="match status" value="1"/>
</dbReference>
<feature type="transmembrane region" description="Helical" evidence="12">
    <location>
        <begin position="747"/>
        <end position="769"/>
    </location>
</feature>
<dbReference type="InterPro" id="IPR006544">
    <property type="entry name" value="P-type_TPase_V"/>
</dbReference>
<keyword evidence="16" id="KW-1185">Reference proteome</keyword>
<sequence length="1464" mass="157488">MARGPAAAAAAAAAIAAAATAVGAFPAFNTPNSVDVDGHTCPLVDRAGLRCPQLCVRAHGDCPAALAAPECRGGEQLCADGACHADCAAVANPCQCGAAQAQLVACPAYPGTVAVEHFDPAIKADQIHAACARQWWGAGASNVTVAEWGAANGADMVWAECPGAHEPQLTFTENFCLAFYGILAAELVLYVLWHAYKAWRERGVHAARQLCPLQPTRILSGAGEKLAGGGDKLAGGSDKPAVASGADSDAGSPGAAGDGSAPAGDNGTVLVRGFDGNMVGAALYLLVLATTAGWIVLLAVIVSDYYGKIRGGQFGLLANSSTSMAVFILVWHLAALWLAAVLGLRARLRNYFRIECAPARARVVQVEERRPEPILSQGAHTRLTRLVARARARVVARLALDIAVETCRVQRAGETSEAAAEGTAGRTVFFEYHCTRYTLDDDGDDDDDDDSGGGSGSGRFAASAFALGETHDALLAHARRGLSAREARRRLAWLGENFIRVRVPRFPEAFAREVFGYFYLYQMLCFWVWCYFAYYKPALVQICLITATAVVKVAIRQRSERRVKQLAERRAECRARRDGAWAPVDSADLVPGDVVALRPGMELMCDGALVCGEAVVDESSLTGEAMPVRKLPLAARADQRLPFSLGDAASKAHAVFAGTRIIQCTDDSSGSSGSSGSGSNEPAAQVLVLATRTTTDQGRLIQRILFPARQAFVFDEQLRAALLVLLAYCGVGFGLSIWLMGHDLTSWFYGVFVVSQIAAPLLPAALVAGQTVAAARLRRQRIFCIDLPRILMAGKVRIFCADKTGTLSKSHLDYFAVHVIAGARLAAAPEPEMARLPPLLQAGFAACHAAAAVGPGRRLVGNPVDVAQFRATGWALAPRDARYLDTLVAPGPAPRSVHVVRRHEFQHARQSMSVAVLDPATGRTHVFVKGSFERLRRLARPESVPADYDAAAARWAKQGCYVLALAHRDLGAVSAEDLAPVPRDELEAGCALAALLLFRNQLKDDTPAAIAELREGGTRPVMITGDTALTAVHVARKCGMVDPHVRVLLGDVERGALVWRDADSDEPVPDVDAALAANNNNFGSGGGPPVELAVTSAAFGWLAARAQIRKYLLDIRVFARMTPQGKVDCVRLHMERAVTAMCGDGGNDCGALRAAHVGIALSGAEASIVSPFSTTNESIRACVALLREGRAAVATSVAGYKFIINYATTMAMLEITQFYFSVITSQAMWITVDTLVTTTFTIAITQLRPARRLHRARPTARLLGAHTLASIWGQTLANHAFLFGALALLFRQRWFRCHEFDSRDIDTSLWWLLADNFEAEVISIVSLFQFVNAAAVYNFGYRFRRPWPTNYLLAALYCTFVALISAMLLADPNRLGCLFRVNCGQQSVLRAMGYRSAPDVGQYNSPIGHNVMPRRFRWTLWALCATNIVVCLAYERLVVLGPVGRYVKRRWRRARPEDKPEIKV</sequence>
<dbReference type="Pfam" id="PF00122">
    <property type="entry name" value="E1-E2_ATPase"/>
    <property type="match status" value="1"/>
</dbReference>
<feature type="transmembrane region" description="Helical" evidence="12">
    <location>
        <begin position="1418"/>
        <end position="1443"/>
    </location>
</feature>
<dbReference type="InterPro" id="IPR023299">
    <property type="entry name" value="ATPase_P-typ_cyto_dom_N"/>
</dbReference>
<dbReference type="SFLD" id="SFLDG00002">
    <property type="entry name" value="C1.7:_P-type_atpase_like"/>
    <property type="match status" value="1"/>
</dbReference>
<dbReference type="NCBIfam" id="TIGR01494">
    <property type="entry name" value="ATPase_P-type"/>
    <property type="match status" value="1"/>
</dbReference>
<feature type="transmembrane region" description="Helical" evidence="12">
    <location>
        <begin position="1202"/>
        <end position="1220"/>
    </location>
</feature>
<dbReference type="InterPro" id="IPR001757">
    <property type="entry name" value="P_typ_ATPase"/>
</dbReference>
<evidence type="ECO:0000256" key="5">
    <source>
        <dbReference type="ARBA" id="ARBA00022741"/>
    </source>
</evidence>
<feature type="transmembrane region" description="Helical" evidence="12">
    <location>
        <begin position="322"/>
        <end position="344"/>
    </location>
</feature>
<feature type="transmembrane region" description="Helical" evidence="12">
    <location>
        <begin position="514"/>
        <end position="532"/>
    </location>
</feature>
<keyword evidence="5" id="KW-0547">Nucleotide-binding</keyword>
<dbReference type="Gene3D" id="3.40.1110.10">
    <property type="entry name" value="Calcium-transporting ATPase, cytoplasmic domain N"/>
    <property type="match status" value="1"/>
</dbReference>
<keyword evidence="10 12" id="KW-0472">Membrane</keyword>
<dbReference type="Gene3D" id="2.70.150.10">
    <property type="entry name" value="Calcium-transporting ATPase, cytoplasmic transduction domain A"/>
    <property type="match status" value="1"/>
</dbReference>
<feature type="transmembrane region" description="Helical" evidence="12">
    <location>
        <begin position="1351"/>
        <end position="1370"/>
    </location>
</feature>
<dbReference type="EMBL" id="JANBUL010000130">
    <property type="protein sequence ID" value="KAJ2780635.1"/>
    <property type="molecule type" value="Genomic_DNA"/>
</dbReference>
<dbReference type="PRINTS" id="PR00119">
    <property type="entry name" value="CATATPASE"/>
</dbReference>
<dbReference type="GO" id="GO:0140358">
    <property type="term" value="F:P-type transmembrane transporter activity"/>
    <property type="evidence" value="ECO:0007669"/>
    <property type="project" value="InterPro"/>
</dbReference>
<name>A0A9W8LHF7_9FUNG</name>
<dbReference type="GO" id="GO:0016887">
    <property type="term" value="F:ATP hydrolysis activity"/>
    <property type="evidence" value="ECO:0007669"/>
    <property type="project" value="InterPro"/>
</dbReference>
<evidence type="ECO:0000313" key="15">
    <source>
        <dbReference type="EMBL" id="KAJ2780635.1"/>
    </source>
</evidence>
<dbReference type="InterPro" id="IPR023214">
    <property type="entry name" value="HAD_sf"/>
</dbReference>
<evidence type="ECO:0000256" key="10">
    <source>
        <dbReference type="ARBA" id="ARBA00023136"/>
    </source>
</evidence>
<keyword evidence="8" id="KW-1278">Translocase</keyword>
<keyword evidence="7" id="KW-0460">Magnesium</keyword>
<evidence type="ECO:0000256" key="7">
    <source>
        <dbReference type="ARBA" id="ARBA00022842"/>
    </source>
</evidence>
<dbReference type="SFLD" id="SFLDS00003">
    <property type="entry name" value="Haloacid_Dehalogenase"/>
    <property type="match status" value="1"/>
</dbReference>
<dbReference type="OrthoDB" id="48943at2759"/>
<evidence type="ECO:0000256" key="8">
    <source>
        <dbReference type="ARBA" id="ARBA00022967"/>
    </source>
</evidence>
<dbReference type="GO" id="GO:0019829">
    <property type="term" value="F:ATPase-coupled monoatomic cation transmembrane transporter activity"/>
    <property type="evidence" value="ECO:0007669"/>
    <property type="project" value="TreeGrafter"/>
</dbReference>
<proteinExistence type="inferred from homology"/>
<dbReference type="SUPFAM" id="SSF56784">
    <property type="entry name" value="HAD-like"/>
    <property type="match status" value="1"/>
</dbReference>
<evidence type="ECO:0000259" key="14">
    <source>
        <dbReference type="Pfam" id="PF00122"/>
    </source>
</evidence>
<dbReference type="SFLD" id="SFLDF00027">
    <property type="entry name" value="p-type_atpase"/>
    <property type="match status" value="1"/>
</dbReference>
<accession>A0A9W8LHF7</accession>
<feature type="transmembrane region" description="Helical" evidence="12">
    <location>
        <begin position="1321"/>
        <end position="1339"/>
    </location>
</feature>
<evidence type="ECO:0000256" key="6">
    <source>
        <dbReference type="ARBA" id="ARBA00022840"/>
    </source>
</evidence>
<organism evidence="15 16">
    <name type="scientific">Coemansia javaensis</name>
    <dbReference type="NCBI Taxonomy" id="2761396"/>
    <lineage>
        <taxon>Eukaryota</taxon>
        <taxon>Fungi</taxon>
        <taxon>Fungi incertae sedis</taxon>
        <taxon>Zoopagomycota</taxon>
        <taxon>Kickxellomycotina</taxon>
        <taxon>Kickxellomycetes</taxon>
        <taxon>Kickxellales</taxon>
        <taxon>Kickxellaceae</taxon>
        <taxon>Coemansia</taxon>
    </lineage>
</organism>
<keyword evidence="3 12" id="KW-0812">Transmembrane</keyword>
<reference evidence="15" key="1">
    <citation type="submission" date="2022-07" db="EMBL/GenBank/DDBJ databases">
        <title>Phylogenomic reconstructions and comparative analyses of Kickxellomycotina fungi.</title>
        <authorList>
            <person name="Reynolds N.K."/>
            <person name="Stajich J.E."/>
            <person name="Barry K."/>
            <person name="Grigoriev I.V."/>
            <person name="Crous P."/>
            <person name="Smith M.E."/>
        </authorList>
    </citation>
    <scope>NUCLEOTIDE SEQUENCE</scope>
    <source>
        <strain evidence="15">NBRC 105414</strain>
    </source>
</reference>
<feature type="region of interest" description="Disordered" evidence="11">
    <location>
        <begin position="234"/>
        <end position="261"/>
    </location>
</feature>
<evidence type="ECO:0000256" key="1">
    <source>
        <dbReference type="ARBA" id="ARBA00004141"/>
    </source>
</evidence>
<feature type="transmembrane region" description="Helical" evidence="12">
    <location>
        <begin position="282"/>
        <end position="302"/>
    </location>
</feature>
<keyword evidence="4" id="KW-0479">Metal-binding</keyword>
<feature type="transmembrane region" description="Helical" evidence="12">
    <location>
        <begin position="177"/>
        <end position="196"/>
    </location>
</feature>
<keyword evidence="9 12" id="KW-1133">Transmembrane helix</keyword>
<dbReference type="PANTHER" id="PTHR45630:SF11">
    <property type="entry name" value="CATION-TRANSPORTING P-TYPE ATPASE N-TERMINAL DOMAIN-CONTAINING PROTEIN"/>
    <property type="match status" value="1"/>
</dbReference>
<evidence type="ECO:0000256" key="4">
    <source>
        <dbReference type="ARBA" id="ARBA00022723"/>
    </source>
</evidence>
<evidence type="ECO:0000256" key="3">
    <source>
        <dbReference type="ARBA" id="ARBA00022692"/>
    </source>
</evidence>
<feature type="transmembrane region" description="Helical" evidence="12">
    <location>
        <begin position="1226"/>
        <end position="1247"/>
    </location>
</feature>
<gene>
    <name evidence="15" type="ORF">H4R18_003339</name>
</gene>
<protein>
    <recommendedName>
        <fullName evidence="14">P-type ATPase A domain-containing protein</fullName>
    </recommendedName>
</protein>
<dbReference type="PANTHER" id="PTHR45630">
    <property type="entry name" value="CATION-TRANSPORTING ATPASE-RELATED"/>
    <property type="match status" value="1"/>
</dbReference>
<evidence type="ECO:0000256" key="2">
    <source>
        <dbReference type="ARBA" id="ARBA00006000"/>
    </source>
</evidence>
<evidence type="ECO:0000256" key="12">
    <source>
        <dbReference type="SAM" id="Phobius"/>
    </source>
</evidence>
<keyword evidence="13" id="KW-0732">Signal</keyword>
<feature type="domain" description="P-type ATPase A" evidence="14">
    <location>
        <begin position="572"/>
        <end position="663"/>
    </location>
</feature>
<feature type="signal peptide" evidence="13">
    <location>
        <begin position="1"/>
        <end position="24"/>
    </location>
</feature>
<feature type="transmembrane region" description="Helical" evidence="12">
    <location>
        <begin position="538"/>
        <end position="555"/>
    </location>
</feature>
<dbReference type="InterPro" id="IPR023298">
    <property type="entry name" value="ATPase_P-typ_TM_dom_sf"/>
</dbReference>
<dbReference type="GO" id="GO:0046872">
    <property type="term" value="F:metal ion binding"/>
    <property type="evidence" value="ECO:0007669"/>
    <property type="project" value="UniProtKB-KW"/>
</dbReference>
<dbReference type="InterPro" id="IPR044492">
    <property type="entry name" value="P_typ_ATPase_HD_dom"/>
</dbReference>
<keyword evidence="6" id="KW-0067">ATP-binding</keyword>
<comment type="subcellular location">
    <subcellularLocation>
        <location evidence="1">Membrane</location>
        <topology evidence="1">Multi-pass membrane protein</topology>
    </subcellularLocation>
</comment>
<dbReference type="GO" id="GO:0016020">
    <property type="term" value="C:membrane"/>
    <property type="evidence" value="ECO:0007669"/>
    <property type="project" value="UniProtKB-SubCell"/>
</dbReference>
<evidence type="ECO:0000256" key="13">
    <source>
        <dbReference type="SAM" id="SignalP"/>
    </source>
</evidence>
<feature type="transmembrane region" description="Helical" evidence="12">
    <location>
        <begin position="720"/>
        <end position="741"/>
    </location>
</feature>
<feature type="chain" id="PRO_5040889018" description="P-type ATPase A domain-containing protein" evidence="13">
    <location>
        <begin position="25"/>
        <end position="1464"/>
    </location>
</feature>
<evidence type="ECO:0000256" key="11">
    <source>
        <dbReference type="SAM" id="MobiDB-lite"/>
    </source>
</evidence>
<dbReference type="SUPFAM" id="SSF81665">
    <property type="entry name" value="Calcium ATPase, transmembrane domain M"/>
    <property type="match status" value="1"/>
</dbReference>
<feature type="transmembrane region" description="Helical" evidence="12">
    <location>
        <begin position="1268"/>
        <end position="1290"/>
    </location>
</feature>
<dbReference type="InterPro" id="IPR059000">
    <property type="entry name" value="ATPase_P-type_domA"/>
</dbReference>